<dbReference type="InterPro" id="IPR038577">
    <property type="entry name" value="GT10-like_C_sf"/>
</dbReference>
<dbReference type="PANTHER" id="PTHR48438:SF1">
    <property type="entry name" value="ALPHA-(1,3)-FUCOSYLTRANSFERASE C-RELATED"/>
    <property type="match status" value="1"/>
</dbReference>
<gene>
    <name evidence="16" type="ORF">QE152_g22865</name>
</gene>
<dbReference type="Pfam" id="PF17039">
    <property type="entry name" value="Glyco_tran_10_N"/>
    <property type="match status" value="1"/>
</dbReference>
<keyword evidence="8" id="KW-1133">Transmembrane helix</keyword>
<evidence type="ECO:0000313" key="17">
    <source>
        <dbReference type="Proteomes" id="UP001458880"/>
    </source>
</evidence>
<dbReference type="Pfam" id="PF00852">
    <property type="entry name" value="Glyco_transf_10"/>
    <property type="match status" value="1"/>
</dbReference>
<dbReference type="InterPro" id="IPR055270">
    <property type="entry name" value="Glyco_tran_10_C"/>
</dbReference>
<feature type="region of interest" description="Disordered" evidence="13">
    <location>
        <begin position="83"/>
        <end position="116"/>
    </location>
</feature>
<dbReference type="FunFam" id="3.40.50.11660:FF:000004">
    <property type="entry name" value="Glycoprotein 3-alpha-L-fucosyltransferase A"/>
    <property type="match status" value="1"/>
</dbReference>
<evidence type="ECO:0000256" key="2">
    <source>
        <dbReference type="ARBA" id="ARBA00004922"/>
    </source>
</evidence>
<sequence length="503" mass="58571">MNSTSKGSFPIYSRKFVGKSGHGNLMIKVLNFGRKMFPFNNTKTHGIVFRLQKQSSYYTLHYSLFDLVLQGPTLPPQFRFQTAKTLPPTQPSIKENSGQTEAPPPLPPSREENSRPWFFYDGNILPERTDKQPALFPDENSGDRIIEQLMYIPEDYQGYDTQEKVILTYNDPIYITAINYFLSFFVPGYDTQEKVILTYNGLNQWGQKSGSGTFHECPINRCTLTDDRSRSVDADAIIYKDHFTHPGVMRPSKQVWILYFLECPYHTQNVKLHDVFNWTATYRRDSDIVAPYERWTYYNPEVRQMPQARDYAANKTKKVAWFVSNCGARNGRLAYARELAKHISVDIYGTCGPLKCPRSDKKCFDLLDKDYKFYLAFENSNCRDYITEKFYVNGLGRNILPIVMGARPEDYERSAPEGSYIHVDEFASPAELATYLHRLDKDNDLYNSYFRWKGTGEFINTYFWCRLCAMLHAPIKPKHYDDVNDWWRGPGVCTSRSWRNVQT</sequence>
<comment type="caution">
    <text evidence="16">The sequence shown here is derived from an EMBL/GenBank/DDBJ whole genome shotgun (WGS) entry which is preliminary data.</text>
</comment>
<evidence type="ECO:0000259" key="15">
    <source>
        <dbReference type="Pfam" id="PF17039"/>
    </source>
</evidence>
<comment type="subcellular location">
    <subcellularLocation>
        <location evidence="1 12">Golgi apparatus</location>
        <location evidence="1 12">Golgi stack membrane</location>
        <topology evidence="1 12">Single-pass type II membrane protein</topology>
    </subcellularLocation>
</comment>
<proteinExistence type="inferred from homology"/>
<dbReference type="Gene3D" id="3.40.50.11660">
    <property type="entry name" value="Glycosyl transferase family 10, C-terminal domain"/>
    <property type="match status" value="1"/>
</dbReference>
<evidence type="ECO:0000256" key="12">
    <source>
        <dbReference type="RuleBase" id="RU003832"/>
    </source>
</evidence>
<evidence type="ECO:0000259" key="14">
    <source>
        <dbReference type="Pfam" id="PF00852"/>
    </source>
</evidence>
<dbReference type="EC" id="2.4.1.-" evidence="12"/>
<keyword evidence="11" id="KW-0325">Glycoprotein</keyword>
<evidence type="ECO:0000313" key="16">
    <source>
        <dbReference type="EMBL" id="KAK9719063.1"/>
    </source>
</evidence>
<organism evidence="16 17">
    <name type="scientific">Popillia japonica</name>
    <name type="common">Japanese beetle</name>
    <dbReference type="NCBI Taxonomy" id="7064"/>
    <lineage>
        <taxon>Eukaryota</taxon>
        <taxon>Metazoa</taxon>
        <taxon>Ecdysozoa</taxon>
        <taxon>Arthropoda</taxon>
        <taxon>Hexapoda</taxon>
        <taxon>Insecta</taxon>
        <taxon>Pterygota</taxon>
        <taxon>Neoptera</taxon>
        <taxon>Endopterygota</taxon>
        <taxon>Coleoptera</taxon>
        <taxon>Polyphaga</taxon>
        <taxon>Scarabaeiformia</taxon>
        <taxon>Scarabaeidae</taxon>
        <taxon>Rutelinae</taxon>
        <taxon>Popillia</taxon>
    </lineage>
</organism>
<accession>A0AAW1KKB6</accession>
<name>A0AAW1KKB6_POPJA</name>
<dbReference type="GO" id="GO:0032580">
    <property type="term" value="C:Golgi cisterna membrane"/>
    <property type="evidence" value="ECO:0007669"/>
    <property type="project" value="UniProtKB-SubCell"/>
</dbReference>
<evidence type="ECO:0000256" key="7">
    <source>
        <dbReference type="ARBA" id="ARBA00022968"/>
    </source>
</evidence>
<evidence type="ECO:0000256" key="9">
    <source>
        <dbReference type="ARBA" id="ARBA00023034"/>
    </source>
</evidence>
<dbReference type="PANTHER" id="PTHR48438">
    <property type="entry name" value="ALPHA-(1,3)-FUCOSYLTRANSFERASE C-RELATED"/>
    <property type="match status" value="1"/>
</dbReference>
<reference evidence="16 17" key="1">
    <citation type="journal article" date="2024" name="BMC Genomics">
        <title>De novo assembly and annotation of Popillia japonica's genome with initial clues to its potential as an invasive pest.</title>
        <authorList>
            <person name="Cucini C."/>
            <person name="Boschi S."/>
            <person name="Funari R."/>
            <person name="Cardaioli E."/>
            <person name="Iannotti N."/>
            <person name="Marturano G."/>
            <person name="Paoli F."/>
            <person name="Bruttini M."/>
            <person name="Carapelli A."/>
            <person name="Frati F."/>
            <person name="Nardi F."/>
        </authorList>
    </citation>
    <scope>NUCLEOTIDE SEQUENCE [LARGE SCALE GENOMIC DNA]</scope>
    <source>
        <strain evidence="16">DMR45628</strain>
    </source>
</reference>
<evidence type="ECO:0000256" key="4">
    <source>
        <dbReference type="ARBA" id="ARBA00022676"/>
    </source>
</evidence>
<evidence type="ECO:0000256" key="8">
    <source>
        <dbReference type="ARBA" id="ARBA00022989"/>
    </source>
</evidence>
<keyword evidence="10" id="KW-0472">Membrane</keyword>
<evidence type="ECO:0000256" key="11">
    <source>
        <dbReference type="ARBA" id="ARBA00023180"/>
    </source>
</evidence>
<evidence type="ECO:0000256" key="6">
    <source>
        <dbReference type="ARBA" id="ARBA00022692"/>
    </source>
</evidence>
<keyword evidence="5 12" id="KW-0808">Transferase</keyword>
<evidence type="ECO:0000256" key="10">
    <source>
        <dbReference type="ARBA" id="ARBA00023136"/>
    </source>
</evidence>
<evidence type="ECO:0000256" key="3">
    <source>
        <dbReference type="ARBA" id="ARBA00008919"/>
    </source>
</evidence>
<keyword evidence="4 12" id="KW-0328">Glycosyltransferase</keyword>
<dbReference type="InterPro" id="IPR031481">
    <property type="entry name" value="Glyco_tran_10_N"/>
</dbReference>
<dbReference type="SUPFAM" id="SSF53756">
    <property type="entry name" value="UDP-Glycosyltransferase/glycogen phosphorylase"/>
    <property type="match status" value="1"/>
</dbReference>
<evidence type="ECO:0000256" key="1">
    <source>
        <dbReference type="ARBA" id="ARBA00004447"/>
    </source>
</evidence>
<keyword evidence="17" id="KW-1185">Reference proteome</keyword>
<feature type="domain" description="Fucosyltransferase C-terminal" evidence="14">
    <location>
        <begin position="313"/>
        <end position="486"/>
    </location>
</feature>
<comment type="similarity">
    <text evidence="3 12">Belongs to the glycosyltransferase 10 family.</text>
</comment>
<dbReference type="AlphaFoldDB" id="A0AAW1KKB6"/>
<dbReference type="Proteomes" id="UP001458880">
    <property type="component" value="Unassembled WGS sequence"/>
</dbReference>
<comment type="pathway">
    <text evidence="2">Protein modification; protein glycosylation.</text>
</comment>
<dbReference type="GO" id="GO:0008417">
    <property type="term" value="F:fucosyltransferase activity"/>
    <property type="evidence" value="ECO:0007669"/>
    <property type="project" value="InterPro"/>
</dbReference>
<keyword evidence="6 12" id="KW-0812">Transmembrane</keyword>
<dbReference type="InterPro" id="IPR001503">
    <property type="entry name" value="Glyco_trans_10"/>
</dbReference>
<feature type="domain" description="Fucosyltransferase N-terminal" evidence="15">
    <location>
        <begin position="192"/>
        <end position="292"/>
    </location>
</feature>
<evidence type="ECO:0000256" key="5">
    <source>
        <dbReference type="ARBA" id="ARBA00022679"/>
    </source>
</evidence>
<keyword evidence="7" id="KW-0735">Signal-anchor</keyword>
<feature type="compositionally biased region" description="Polar residues" evidence="13">
    <location>
        <begin position="91"/>
        <end position="100"/>
    </location>
</feature>
<keyword evidence="9 12" id="KW-0333">Golgi apparatus</keyword>
<protein>
    <recommendedName>
        <fullName evidence="12">Fucosyltransferase</fullName>
        <ecNumber evidence="12">2.4.1.-</ecNumber>
    </recommendedName>
</protein>
<dbReference type="EMBL" id="JASPKY010000223">
    <property type="protein sequence ID" value="KAK9719063.1"/>
    <property type="molecule type" value="Genomic_DNA"/>
</dbReference>
<evidence type="ECO:0000256" key="13">
    <source>
        <dbReference type="SAM" id="MobiDB-lite"/>
    </source>
</evidence>